<dbReference type="EMBL" id="BFBR01000001">
    <property type="protein sequence ID" value="GBF56718.1"/>
    <property type="molecule type" value="Genomic_DNA"/>
</dbReference>
<protein>
    <submittedName>
        <fullName evidence="2">Inner membrane protein YedI</fullName>
    </submittedName>
</protein>
<keyword evidence="1" id="KW-1133">Transmembrane helix</keyword>
<comment type="caution">
    <text evidence="2">The sequence shown here is derived from an EMBL/GenBank/DDBJ whole genome shotgun (WGS) entry which is preliminary data.</text>
</comment>
<feature type="transmembrane region" description="Helical" evidence="1">
    <location>
        <begin position="88"/>
        <end position="117"/>
    </location>
</feature>
<dbReference type="AlphaFoldDB" id="A0A2P2E6N9"/>
<dbReference type="PANTHER" id="PTHR30503:SF3">
    <property type="entry name" value="INNER MEMBRANE PROTEIN YEDI"/>
    <property type="match status" value="1"/>
</dbReference>
<feature type="transmembrane region" description="Helical" evidence="1">
    <location>
        <begin position="164"/>
        <end position="184"/>
    </location>
</feature>
<dbReference type="PANTHER" id="PTHR30503">
    <property type="entry name" value="INNER MEMBRANE PROTEIN YEDI"/>
    <property type="match status" value="1"/>
</dbReference>
<gene>
    <name evidence="2" type="primary">yedI</name>
    <name evidence="2" type="ORF">PbB2_00375</name>
</gene>
<accession>A0A2P2E6N9</accession>
<evidence type="ECO:0000256" key="1">
    <source>
        <dbReference type="SAM" id="Phobius"/>
    </source>
</evidence>
<feature type="transmembrane region" description="Helical" evidence="1">
    <location>
        <begin position="190"/>
        <end position="209"/>
    </location>
</feature>
<evidence type="ECO:0000313" key="2">
    <source>
        <dbReference type="EMBL" id="GBF56718.1"/>
    </source>
</evidence>
<name>A0A2P2E6N9_9PROT</name>
<organism evidence="2 3">
    <name type="scientific">Candidatus Phycosocius bacilliformis</name>
    <dbReference type="NCBI Taxonomy" id="1445552"/>
    <lineage>
        <taxon>Bacteria</taxon>
        <taxon>Pseudomonadati</taxon>
        <taxon>Pseudomonadota</taxon>
        <taxon>Alphaproteobacteria</taxon>
        <taxon>Caulobacterales</taxon>
        <taxon>Caulobacterales incertae sedis</taxon>
        <taxon>Candidatus Phycosocius</taxon>
    </lineage>
</organism>
<dbReference type="Pfam" id="PF05661">
    <property type="entry name" value="DUF808"/>
    <property type="match status" value="1"/>
</dbReference>
<evidence type="ECO:0000313" key="3">
    <source>
        <dbReference type="Proteomes" id="UP000245086"/>
    </source>
</evidence>
<dbReference type="GO" id="GO:0005886">
    <property type="term" value="C:plasma membrane"/>
    <property type="evidence" value="ECO:0007669"/>
    <property type="project" value="TreeGrafter"/>
</dbReference>
<sequence length="337" mass="34660">MIWGVVMSSGLLALLDDVAAIAKIAAASLDDAAAQAVKAGSKAASKAAGIVIDDAAVTPRYVVGFAADRELPIIAKIAWGSLKNKMIILLPGALVLSYFVPWIITPILMLGGAYLCLEGYEKVMDLVRPHGAGHGHGDDGEADFDKSPEELENEKVASAVRTDFILSAEIMAITLSTVATAPIWLQGGVLAVVGLGMTLLVYGAVALIVKADDAGVAMARSTVAAVAAFGRGLVLAMPIFLKVLSYIGMVAMLWVGGGILVHGLHELGYPAAEKAIHHLAESVATGLPGLAGFVTWLISAGIAACIGLIVGGIVAPIAHYGLVPAFKAVQTKLRPKS</sequence>
<reference evidence="2 3" key="1">
    <citation type="journal article" date="2018" name="Genome Announc.">
        <title>Draft Genome Sequence of "Candidatus Phycosocius bacilliformis," an Alphaproteobacterial Ectosymbiont of the Hydrocarbon-Producing Green Alga Botryococcus braunii.</title>
        <authorList>
            <person name="Tanabe Y."/>
            <person name="Yamaguchi H."/>
            <person name="Watanabe M.M."/>
        </authorList>
    </citation>
    <scope>NUCLEOTIDE SEQUENCE [LARGE SCALE GENOMIC DNA]</scope>
    <source>
        <strain evidence="2 3">BOTRYCO-2</strain>
    </source>
</reference>
<keyword evidence="3" id="KW-1185">Reference proteome</keyword>
<proteinExistence type="predicted"/>
<keyword evidence="1" id="KW-0472">Membrane</keyword>
<keyword evidence="1" id="KW-0812">Transmembrane</keyword>
<feature type="transmembrane region" description="Helical" evidence="1">
    <location>
        <begin position="290"/>
        <end position="318"/>
    </location>
</feature>
<dbReference type="InterPro" id="IPR008526">
    <property type="entry name" value="YedI"/>
</dbReference>
<dbReference type="Proteomes" id="UP000245086">
    <property type="component" value="Unassembled WGS sequence"/>
</dbReference>
<dbReference type="PIRSF" id="PIRSF016660">
    <property type="entry name" value="YedI"/>
    <property type="match status" value="1"/>
</dbReference>